<feature type="transmembrane region" description="Helical" evidence="7">
    <location>
        <begin position="320"/>
        <end position="343"/>
    </location>
</feature>
<sequence length="423" mass="46853">MSKTFSVFKNPLYTKLFLANFTSQMGSVISVSAFMFYLLDRFSDNPSYASVAELMYSLPVLAVFFLVGVMADRMDRRKIAENCDWICFGLTLCLMAAIKIDVMPLIFLMLFLISGVQKFFAPAQSGIIQGVLTKDDYTAAAGLNQMVSSIFMLVGNGLGIFLYWNIGIYGAMTANAISFAISALLIRSCHIPEKVRMPNGSHSLKDLDIKLVVNDFKLGMKYILNDKLLLSLLSGFCIFGLVNGGFSVMPIFIMKYKLAPDHYEEYSVILGIVFGSGVLLGSVIASSIVRKIKLFHCLIAGLFFSGFFVVLSSFAENTIWFFTALFCASLALPFCNIAIGGWMPTIVDPKMMGRVQGWITPLMMLAQSLMLGFISLSFPSFLTIESLYWIVGGALMFVSFLYLYLVPKYTDEVSLKSAKQKAV</sequence>
<evidence type="ECO:0000313" key="8">
    <source>
        <dbReference type="EMBL" id="PLT31251.1"/>
    </source>
</evidence>
<dbReference type="SUPFAM" id="SSF103473">
    <property type="entry name" value="MFS general substrate transporter"/>
    <property type="match status" value="1"/>
</dbReference>
<keyword evidence="5 7" id="KW-1133">Transmembrane helix</keyword>
<evidence type="ECO:0000256" key="7">
    <source>
        <dbReference type="SAM" id="Phobius"/>
    </source>
</evidence>
<dbReference type="RefSeq" id="WP_101640288.1">
    <property type="nucleotide sequence ID" value="NZ_PGUY01000010.1"/>
</dbReference>
<dbReference type="OrthoDB" id="9775268at2"/>
<dbReference type="Proteomes" id="UP000234748">
    <property type="component" value="Unassembled WGS sequence"/>
</dbReference>
<feature type="transmembrane region" description="Helical" evidence="7">
    <location>
        <begin position="51"/>
        <end position="71"/>
    </location>
</feature>
<feature type="transmembrane region" description="Helical" evidence="7">
    <location>
        <begin position="355"/>
        <end position="374"/>
    </location>
</feature>
<dbReference type="AlphaFoldDB" id="A0A2N5MA64"/>
<feature type="transmembrane region" description="Helical" evidence="7">
    <location>
        <begin position="228"/>
        <end position="254"/>
    </location>
</feature>
<comment type="caution">
    <text evidence="8">The sequence shown here is derived from an EMBL/GenBank/DDBJ whole genome shotgun (WGS) entry which is preliminary data.</text>
</comment>
<gene>
    <name evidence="8" type="ORF">CUU66_03485</name>
</gene>
<dbReference type="InterPro" id="IPR011701">
    <property type="entry name" value="MFS"/>
</dbReference>
<dbReference type="Gene3D" id="1.20.1250.20">
    <property type="entry name" value="MFS general substrate transporter like domains"/>
    <property type="match status" value="1"/>
</dbReference>
<dbReference type="Pfam" id="PF07690">
    <property type="entry name" value="MFS_1"/>
    <property type="match status" value="1"/>
</dbReference>
<organism evidence="8 9">
    <name type="scientific">Peribacillus deserti</name>
    <dbReference type="NCBI Taxonomy" id="673318"/>
    <lineage>
        <taxon>Bacteria</taxon>
        <taxon>Bacillati</taxon>
        <taxon>Bacillota</taxon>
        <taxon>Bacilli</taxon>
        <taxon>Bacillales</taxon>
        <taxon>Bacillaceae</taxon>
        <taxon>Peribacillus</taxon>
    </lineage>
</organism>
<name>A0A2N5MA64_9BACI</name>
<keyword evidence="6 7" id="KW-0472">Membrane</keyword>
<feature type="transmembrane region" description="Helical" evidence="7">
    <location>
        <begin position="294"/>
        <end position="314"/>
    </location>
</feature>
<dbReference type="GO" id="GO:0022857">
    <property type="term" value="F:transmembrane transporter activity"/>
    <property type="evidence" value="ECO:0007669"/>
    <property type="project" value="InterPro"/>
</dbReference>
<keyword evidence="3" id="KW-1003">Cell membrane</keyword>
<feature type="transmembrane region" description="Helical" evidence="7">
    <location>
        <begin position="266"/>
        <end position="287"/>
    </location>
</feature>
<keyword evidence="2" id="KW-0813">Transport</keyword>
<proteinExistence type="predicted"/>
<evidence type="ECO:0000313" key="9">
    <source>
        <dbReference type="Proteomes" id="UP000234748"/>
    </source>
</evidence>
<accession>A0A2N5MA64</accession>
<evidence type="ECO:0000256" key="5">
    <source>
        <dbReference type="ARBA" id="ARBA00022989"/>
    </source>
</evidence>
<reference evidence="8 9" key="1">
    <citation type="submission" date="2017-11" db="EMBL/GenBank/DDBJ databases">
        <title>Comparitive Functional Genomics of Dry Heat Resistant strains isolated from the Viking Spacecraft.</title>
        <authorList>
            <person name="Seuylemezian A."/>
            <person name="Cooper K."/>
            <person name="Vaishampayan P."/>
        </authorList>
    </citation>
    <scope>NUCLEOTIDE SEQUENCE [LARGE SCALE GENOMIC DNA]</scope>
    <source>
        <strain evidence="8 9">V1-29</strain>
    </source>
</reference>
<feature type="transmembrane region" description="Helical" evidence="7">
    <location>
        <begin position="386"/>
        <end position="406"/>
    </location>
</feature>
<evidence type="ECO:0000256" key="6">
    <source>
        <dbReference type="ARBA" id="ARBA00023136"/>
    </source>
</evidence>
<keyword evidence="4 7" id="KW-0812">Transmembrane</keyword>
<evidence type="ECO:0000256" key="1">
    <source>
        <dbReference type="ARBA" id="ARBA00004651"/>
    </source>
</evidence>
<dbReference type="EMBL" id="PGUY01000010">
    <property type="protein sequence ID" value="PLT31251.1"/>
    <property type="molecule type" value="Genomic_DNA"/>
</dbReference>
<keyword evidence="9" id="KW-1185">Reference proteome</keyword>
<protein>
    <submittedName>
        <fullName evidence="8">MFS transporter</fullName>
    </submittedName>
</protein>
<evidence type="ECO:0000256" key="4">
    <source>
        <dbReference type="ARBA" id="ARBA00022692"/>
    </source>
</evidence>
<evidence type="ECO:0000256" key="2">
    <source>
        <dbReference type="ARBA" id="ARBA00022448"/>
    </source>
</evidence>
<comment type="subcellular location">
    <subcellularLocation>
        <location evidence="1">Cell membrane</location>
        <topology evidence="1">Multi-pass membrane protein</topology>
    </subcellularLocation>
</comment>
<evidence type="ECO:0000256" key="3">
    <source>
        <dbReference type="ARBA" id="ARBA00022475"/>
    </source>
</evidence>
<dbReference type="CDD" id="cd06173">
    <property type="entry name" value="MFS_MefA_like"/>
    <property type="match status" value="1"/>
</dbReference>
<feature type="transmembrane region" description="Helical" evidence="7">
    <location>
        <begin position="83"/>
        <end position="113"/>
    </location>
</feature>
<feature type="transmembrane region" description="Helical" evidence="7">
    <location>
        <begin position="12"/>
        <end position="39"/>
    </location>
</feature>
<dbReference type="PANTHER" id="PTHR43266:SF8">
    <property type="entry name" value="MACROLIDE-EFFLUX PROTEIN"/>
    <property type="match status" value="1"/>
</dbReference>
<dbReference type="PANTHER" id="PTHR43266">
    <property type="entry name" value="MACROLIDE-EFFLUX PROTEIN"/>
    <property type="match status" value="1"/>
</dbReference>
<dbReference type="GO" id="GO:0005886">
    <property type="term" value="C:plasma membrane"/>
    <property type="evidence" value="ECO:0007669"/>
    <property type="project" value="UniProtKB-SubCell"/>
</dbReference>
<dbReference type="InterPro" id="IPR036259">
    <property type="entry name" value="MFS_trans_sf"/>
</dbReference>